<reference evidence="6" key="1">
    <citation type="submission" date="2025-08" db="UniProtKB">
        <authorList>
            <consortium name="Ensembl"/>
        </authorList>
    </citation>
    <scope>IDENTIFICATION</scope>
</reference>
<dbReference type="InterPro" id="IPR001623">
    <property type="entry name" value="DnaJ_domain"/>
</dbReference>
<accession>A0A8C9EX88</accession>
<feature type="compositionally biased region" description="Low complexity" evidence="4">
    <location>
        <begin position="463"/>
        <end position="475"/>
    </location>
</feature>
<dbReference type="SMART" id="SM01326">
    <property type="entry name" value="PTEN_C2"/>
    <property type="match status" value="1"/>
</dbReference>
<dbReference type="InterPro" id="IPR035892">
    <property type="entry name" value="C2_domain_sf"/>
</dbReference>
<dbReference type="Proteomes" id="UP000694428">
    <property type="component" value="Unplaced"/>
</dbReference>
<dbReference type="InterPro" id="IPR014020">
    <property type="entry name" value="Tensin_C2-dom"/>
</dbReference>
<feature type="compositionally biased region" description="Polar residues" evidence="4">
    <location>
        <begin position="566"/>
        <end position="596"/>
    </location>
</feature>
<dbReference type="PANTHER" id="PTHR23172">
    <property type="entry name" value="AUXILIN/CYCLIN G-ASSOCIATED KINASE-RELATED"/>
    <property type="match status" value="1"/>
</dbReference>
<dbReference type="InterPro" id="IPR029021">
    <property type="entry name" value="Prot-tyrosine_phosphatase-like"/>
</dbReference>
<dbReference type="Gene3D" id="1.10.287.110">
    <property type="entry name" value="DnaJ domain"/>
    <property type="match status" value="1"/>
</dbReference>
<keyword evidence="7" id="KW-1185">Reference proteome</keyword>
<evidence type="ECO:0000313" key="7">
    <source>
        <dbReference type="Proteomes" id="UP000694428"/>
    </source>
</evidence>
<dbReference type="AlphaFoldDB" id="A0A8C9EX88"/>
<evidence type="ECO:0000256" key="2">
    <source>
        <dbReference type="ARBA" id="ARBA00022553"/>
    </source>
</evidence>
<dbReference type="Ensembl" id="ENSPSTT00000006693.1">
    <property type="protein sequence ID" value="ENSPSTP00000006378.1"/>
    <property type="gene ID" value="ENSPSTG00000004519.1"/>
</dbReference>
<proteinExistence type="predicted"/>
<sequence length="742" mass="81201">DSFLPGQYSSRSEIQLGHGCYSPHLPLAFDRYIEYMCDMMAEEPIIPHSKPILVRSIIMTPVPLFSKQRNGCRPFCEVYVGDERVTTTSQEYDKMKEFKIEDGKAVIPLGITVQGDVLIVIYHARSTLGGRLQAKMASMKMFQIQFHTGFVPRNATTVKFAKYDLDACDIQEKYPDLFQVNLEVEVEPRDRPSCEQLPWDNMNIKGLNPKILFSTREEQQEILSKFGKPELPRQPGSTAQYEAETESPHSSGTDANNFFRSLDWKEGKSPESGVDDNSSKNDHVQLSDEREESEPSDEEFPTFPGEERAVTVDEGDSVTPEGEMLFEAGFEAPPTLLQKSLAEENVDLLGLNSDTSPEQKQPISEINSSSNAALLNNLFVSGASQVSEEPTGDLLGEGTDFFFSGQSQHPAATQKTSAAAVSSADPFDPFTMSSSSENSALSGPDLFGDFLNPSATSTANAFPPTHSSLPPSSSSDFLNLGNLTSEPPKMSSSTSHPDLLGGWDSWADSSAASNVASPQSSVSSGSSFSQAKSQNFDPFADLANLGSSLPGSSTGGFSTSGFAQKTVPSQKSGGQWQKPTKAQSTSWQSQTKSGAQAKPNYTVNFSVIGGREERGVRTPSFGQKPKVSANDFEDLLSNQGFSAKSDKKGPKTIAEMRKQEMSKDMDPLKLKILEWIEGKERNIRALISTLHTVLWEGENKWKPVSMADLVTPEQVKKYYRKAVLVVHPDKALLLPVLILLIL</sequence>
<keyword evidence="2" id="KW-0597">Phosphoprotein</keyword>
<evidence type="ECO:0000313" key="6">
    <source>
        <dbReference type="Ensembl" id="ENSPSTP00000006378.1"/>
    </source>
</evidence>
<feature type="region of interest" description="Disordered" evidence="4">
    <location>
        <begin position="556"/>
        <end position="596"/>
    </location>
</feature>
<dbReference type="Gene3D" id="3.90.190.10">
    <property type="entry name" value="Protein tyrosine phosphatase superfamily"/>
    <property type="match status" value="1"/>
</dbReference>
<evidence type="ECO:0000256" key="4">
    <source>
        <dbReference type="SAM" id="MobiDB-lite"/>
    </source>
</evidence>
<name>A0A8C9EX88_PAVCR</name>
<evidence type="ECO:0000259" key="5">
    <source>
        <dbReference type="PROSITE" id="PS51182"/>
    </source>
</evidence>
<feature type="compositionally biased region" description="Polar residues" evidence="4">
    <location>
        <begin position="248"/>
        <end position="259"/>
    </location>
</feature>
<feature type="domain" description="C2 tensin-type" evidence="5">
    <location>
        <begin position="49"/>
        <end position="187"/>
    </location>
</feature>
<dbReference type="PROSITE" id="PS51182">
    <property type="entry name" value="C2_TENSIN"/>
    <property type="match status" value="1"/>
</dbReference>
<dbReference type="Gene3D" id="2.60.40.1110">
    <property type="match status" value="1"/>
</dbReference>
<dbReference type="GO" id="GO:0030276">
    <property type="term" value="F:clathrin binding"/>
    <property type="evidence" value="ECO:0007669"/>
    <property type="project" value="TreeGrafter"/>
</dbReference>
<dbReference type="InterPro" id="IPR036869">
    <property type="entry name" value="J_dom_sf"/>
</dbReference>
<dbReference type="GO" id="GO:0072318">
    <property type="term" value="P:clathrin coat disassembly"/>
    <property type="evidence" value="ECO:0007669"/>
    <property type="project" value="TreeGrafter"/>
</dbReference>
<feature type="compositionally biased region" description="Polar residues" evidence="4">
    <location>
        <begin position="404"/>
        <end position="420"/>
    </location>
</feature>
<comment type="subcellular location">
    <subcellularLocation>
        <location evidence="1">Cytoplasmic vesicle</location>
        <location evidence="1">Clathrin-coated vesicle</location>
    </subcellularLocation>
</comment>
<feature type="compositionally biased region" description="Basic and acidic residues" evidence="4">
    <location>
        <begin position="277"/>
        <end position="288"/>
    </location>
</feature>
<evidence type="ECO:0000256" key="3">
    <source>
        <dbReference type="ARBA" id="ARBA00023329"/>
    </source>
</evidence>
<feature type="compositionally biased region" description="Acidic residues" evidence="4">
    <location>
        <begin position="289"/>
        <end position="300"/>
    </location>
</feature>
<feature type="region of interest" description="Disordered" evidence="4">
    <location>
        <begin position="388"/>
        <end position="420"/>
    </location>
</feature>
<dbReference type="SUPFAM" id="SSF49562">
    <property type="entry name" value="C2 domain (Calcium/lipid-binding domain, CaLB)"/>
    <property type="match status" value="1"/>
</dbReference>
<dbReference type="GO" id="GO:0072583">
    <property type="term" value="P:clathrin-dependent endocytosis"/>
    <property type="evidence" value="ECO:0007669"/>
    <property type="project" value="TreeGrafter"/>
</dbReference>
<feature type="region of interest" description="Disordered" evidence="4">
    <location>
        <begin position="458"/>
        <end position="497"/>
    </location>
</feature>
<feature type="region of interest" description="Disordered" evidence="4">
    <location>
        <begin position="225"/>
        <end position="317"/>
    </location>
</feature>
<organism evidence="6 7">
    <name type="scientific">Pavo cristatus</name>
    <name type="common">Indian peafowl</name>
    <name type="synonym">Blue peafowl</name>
    <dbReference type="NCBI Taxonomy" id="9049"/>
    <lineage>
        <taxon>Eukaryota</taxon>
        <taxon>Metazoa</taxon>
        <taxon>Chordata</taxon>
        <taxon>Craniata</taxon>
        <taxon>Vertebrata</taxon>
        <taxon>Euteleostomi</taxon>
        <taxon>Archelosauria</taxon>
        <taxon>Archosauria</taxon>
        <taxon>Dinosauria</taxon>
        <taxon>Saurischia</taxon>
        <taxon>Theropoda</taxon>
        <taxon>Coelurosauria</taxon>
        <taxon>Aves</taxon>
        <taxon>Neognathae</taxon>
        <taxon>Galloanserae</taxon>
        <taxon>Galliformes</taxon>
        <taxon>Phasianidae</taxon>
        <taxon>Phasianinae</taxon>
        <taxon>Pavo</taxon>
    </lineage>
</organism>
<evidence type="ECO:0000256" key="1">
    <source>
        <dbReference type="ARBA" id="ARBA00004132"/>
    </source>
</evidence>
<dbReference type="PANTHER" id="PTHR23172:SF34">
    <property type="entry name" value="CYCLIN-G-ASSOCIATED KINASE"/>
    <property type="match status" value="1"/>
</dbReference>
<dbReference type="FunFam" id="2.60.40.1110:FF:000001">
    <property type="entry name" value="cyclin-G-associated kinase isoform X2"/>
    <property type="match status" value="1"/>
</dbReference>
<dbReference type="SUPFAM" id="SSF46565">
    <property type="entry name" value="Chaperone J-domain"/>
    <property type="match status" value="1"/>
</dbReference>
<dbReference type="Pfam" id="PF10409">
    <property type="entry name" value="PTEN_C2"/>
    <property type="match status" value="1"/>
</dbReference>
<dbReference type="GO" id="GO:0030136">
    <property type="term" value="C:clathrin-coated vesicle"/>
    <property type="evidence" value="ECO:0007669"/>
    <property type="project" value="UniProtKB-SubCell"/>
</dbReference>
<protein>
    <recommendedName>
        <fullName evidence="5">C2 tensin-type domain-containing protein</fullName>
    </recommendedName>
</protein>
<dbReference type="CDD" id="cd06257">
    <property type="entry name" value="DnaJ"/>
    <property type="match status" value="1"/>
</dbReference>
<feature type="compositionally biased region" description="Polar residues" evidence="4">
    <location>
        <begin position="481"/>
        <end position="496"/>
    </location>
</feature>
<dbReference type="FunFam" id="1.10.287.110:FF:000002">
    <property type="entry name" value="putative tyrosine-protein phosphatase auxilin isoform X2"/>
    <property type="match status" value="1"/>
</dbReference>
<keyword evidence="3" id="KW-0968">Cytoplasmic vesicle</keyword>
<reference evidence="6" key="2">
    <citation type="submission" date="2025-09" db="UniProtKB">
        <authorList>
            <consortium name="Ensembl"/>
        </authorList>
    </citation>
    <scope>IDENTIFICATION</scope>
</reference>